<dbReference type="Pfam" id="PF12831">
    <property type="entry name" value="FAD_oxidored"/>
    <property type="match status" value="2"/>
</dbReference>
<dbReference type="SUPFAM" id="SSF51905">
    <property type="entry name" value="FAD/NAD(P)-binding domain"/>
    <property type="match status" value="1"/>
</dbReference>
<dbReference type="Proteomes" id="UP000824123">
    <property type="component" value="Unassembled WGS sequence"/>
</dbReference>
<keyword evidence="4" id="KW-0408">Iron</keyword>
<dbReference type="PANTHER" id="PTHR43498">
    <property type="entry name" value="FERREDOXIN:COB-COM HETERODISULFIDE REDUCTASE SUBUNIT A"/>
    <property type="match status" value="1"/>
</dbReference>
<evidence type="ECO:0000313" key="8">
    <source>
        <dbReference type="Proteomes" id="UP000824123"/>
    </source>
</evidence>
<reference evidence="7" key="2">
    <citation type="journal article" date="2021" name="PeerJ">
        <title>Extensive microbial diversity within the chicken gut microbiome revealed by metagenomics and culture.</title>
        <authorList>
            <person name="Gilroy R."/>
            <person name="Ravi A."/>
            <person name="Getino M."/>
            <person name="Pursley I."/>
            <person name="Horton D.L."/>
            <person name="Alikhan N.F."/>
            <person name="Baker D."/>
            <person name="Gharbi K."/>
            <person name="Hall N."/>
            <person name="Watson M."/>
            <person name="Adriaenssens E.M."/>
            <person name="Foster-Nyarko E."/>
            <person name="Jarju S."/>
            <person name="Secka A."/>
            <person name="Antonio M."/>
            <person name="Oren A."/>
            <person name="Chaudhuri R.R."/>
            <person name="La Ragione R."/>
            <person name="Hildebrand F."/>
            <person name="Pallen M.J."/>
        </authorList>
    </citation>
    <scope>NUCLEOTIDE SEQUENCE</scope>
    <source>
        <strain evidence="7">ChiSxjej2B14-8506</strain>
    </source>
</reference>
<evidence type="ECO:0000256" key="1">
    <source>
        <dbReference type="ARBA" id="ARBA00022485"/>
    </source>
</evidence>
<reference evidence="7" key="1">
    <citation type="submission" date="2020-10" db="EMBL/GenBank/DDBJ databases">
        <authorList>
            <person name="Gilroy R."/>
        </authorList>
    </citation>
    <scope>NUCLEOTIDE SEQUENCE</scope>
    <source>
        <strain evidence="7">ChiSxjej2B14-8506</strain>
    </source>
</reference>
<dbReference type="PANTHER" id="PTHR43498:SF1">
    <property type="entry name" value="COB--COM HETERODISULFIDE REDUCTASE IRON-SULFUR SUBUNIT A"/>
    <property type="match status" value="1"/>
</dbReference>
<dbReference type="GO" id="GO:0016491">
    <property type="term" value="F:oxidoreductase activity"/>
    <property type="evidence" value="ECO:0007669"/>
    <property type="project" value="UniProtKB-KW"/>
</dbReference>
<dbReference type="GO" id="GO:0051539">
    <property type="term" value="F:4 iron, 4 sulfur cluster binding"/>
    <property type="evidence" value="ECO:0007669"/>
    <property type="project" value="UniProtKB-KW"/>
</dbReference>
<dbReference type="EMBL" id="DVNK01000005">
    <property type="protein sequence ID" value="HIU45705.1"/>
    <property type="molecule type" value="Genomic_DNA"/>
</dbReference>
<sequence length="420" mass="45483">MRYIEEREQTPVVGEYDVIVAGGGVAGIAAALAARRAGCSVLLIEKSLMLGGLATLGLINYFVPMCNGRGVPIIGGMCEELMRLAIRRGFDTLPDCWRDGGPAPDSRERYATRFSANIFALELSALLDDEGIELLYDALAVRPVMAQQRCEGVVVESKGGREFYGAGVVIDATGDADLLQRAGVPTVQGGNYFTYLGTAIDIEHCRRAAQSGRIQDALYGISGGHANLYGGGHPEGMPLIGGVDAHEITRYIIDNHRLLLAQLDEAQRAERDVVQLPGMPQFRTTRRLDGDYVLAPEDAYRHFDDSIGAICDFDRRDYLFEVPLRCIARRDWPNLITAGRSASAREYAWDVLRVIPPAIVTGQAAGQAAAHALEQHCGVADVDICRLQRALNDAGLMIHFDDALLPAGPDAGEHVASDHI</sequence>
<keyword evidence="5" id="KW-0411">Iron-sulfur</keyword>
<keyword evidence="6" id="KW-0472">Membrane</keyword>
<evidence type="ECO:0000313" key="7">
    <source>
        <dbReference type="EMBL" id="HIU45705.1"/>
    </source>
</evidence>
<accession>A0A9D1LPR5</accession>
<gene>
    <name evidence="7" type="ORF">IAC59_00425</name>
</gene>
<dbReference type="InterPro" id="IPR039650">
    <property type="entry name" value="HdrA-like"/>
</dbReference>
<evidence type="ECO:0000256" key="5">
    <source>
        <dbReference type="ARBA" id="ARBA00023014"/>
    </source>
</evidence>
<keyword evidence="6" id="KW-1133">Transmembrane helix</keyword>
<proteinExistence type="predicted"/>
<evidence type="ECO:0000256" key="4">
    <source>
        <dbReference type="ARBA" id="ARBA00023004"/>
    </source>
</evidence>
<organism evidence="7 8">
    <name type="scientific">Candidatus Fimadaptatus faecigallinarum</name>
    <dbReference type="NCBI Taxonomy" id="2840814"/>
    <lineage>
        <taxon>Bacteria</taxon>
        <taxon>Bacillati</taxon>
        <taxon>Bacillota</taxon>
        <taxon>Clostridia</taxon>
        <taxon>Eubacteriales</taxon>
        <taxon>Candidatus Fimadaptatus</taxon>
    </lineage>
</organism>
<keyword evidence="2" id="KW-0479">Metal-binding</keyword>
<protein>
    <submittedName>
        <fullName evidence="7">FAD-dependent oxidoreductase</fullName>
    </submittedName>
</protein>
<evidence type="ECO:0000256" key="2">
    <source>
        <dbReference type="ARBA" id="ARBA00022723"/>
    </source>
</evidence>
<dbReference type="GO" id="GO:0046872">
    <property type="term" value="F:metal ion binding"/>
    <property type="evidence" value="ECO:0007669"/>
    <property type="project" value="UniProtKB-KW"/>
</dbReference>
<evidence type="ECO:0000256" key="6">
    <source>
        <dbReference type="SAM" id="Phobius"/>
    </source>
</evidence>
<name>A0A9D1LPR5_9FIRM</name>
<keyword evidence="6" id="KW-0812">Transmembrane</keyword>
<dbReference type="AlphaFoldDB" id="A0A9D1LPR5"/>
<evidence type="ECO:0000256" key="3">
    <source>
        <dbReference type="ARBA" id="ARBA00023002"/>
    </source>
</evidence>
<dbReference type="Gene3D" id="3.50.50.60">
    <property type="entry name" value="FAD/NAD(P)-binding domain"/>
    <property type="match status" value="1"/>
</dbReference>
<comment type="caution">
    <text evidence="7">The sequence shown here is derived from an EMBL/GenBank/DDBJ whole genome shotgun (WGS) entry which is preliminary data.</text>
</comment>
<keyword evidence="1" id="KW-0004">4Fe-4S</keyword>
<keyword evidence="3" id="KW-0560">Oxidoreductase</keyword>
<feature type="transmembrane region" description="Helical" evidence="6">
    <location>
        <begin position="16"/>
        <end position="34"/>
    </location>
</feature>
<dbReference type="InterPro" id="IPR036188">
    <property type="entry name" value="FAD/NAD-bd_sf"/>
</dbReference>